<dbReference type="InterPro" id="IPR058058">
    <property type="entry name" value="CBU_0592-like"/>
</dbReference>
<feature type="domain" description="CBU-0592-like" evidence="2">
    <location>
        <begin position="7"/>
        <end position="81"/>
    </location>
</feature>
<evidence type="ECO:0000313" key="4">
    <source>
        <dbReference type="Proteomes" id="UP000010798"/>
    </source>
</evidence>
<dbReference type="OrthoDB" id="73992at2"/>
<keyword evidence="1" id="KW-0812">Transmembrane</keyword>
<dbReference type="NCBIfam" id="NF047864">
    <property type="entry name" value="CBU_0592_membra"/>
    <property type="match status" value="1"/>
</dbReference>
<dbReference type="Proteomes" id="UP000010798">
    <property type="component" value="Chromosome"/>
</dbReference>
<name>L0D857_SINAD</name>
<dbReference type="KEGG" id="saci:Sinac_0392"/>
<organism evidence="3 4">
    <name type="scientific">Singulisphaera acidiphila (strain ATCC BAA-1392 / DSM 18658 / VKM B-2454 / MOB10)</name>
    <dbReference type="NCBI Taxonomy" id="886293"/>
    <lineage>
        <taxon>Bacteria</taxon>
        <taxon>Pseudomonadati</taxon>
        <taxon>Planctomycetota</taxon>
        <taxon>Planctomycetia</taxon>
        <taxon>Isosphaerales</taxon>
        <taxon>Isosphaeraceae</taxon>
        <taxon>Singulisphaera</taxon>
    </lineage>
</organism>
<keyword evidence="1" id="KW-1133">Transmembrane helix</keyword>
<dbReference type="RefSeq" id="WP_015244016.1">
    <property type="nucleotide sequence ID" value="NC_019892.1"/>
</dbReference>
<protein>
    <recommendedName>
        <fullName evidence="2">CBU-0592-like domain-containing protein</fullName>
    </recommendedName>
</protein>
<dbReference type="Pfam" id="PF26604">
    <property type="entry name" value="CBU_0592"/>
    <property type="match status" value="1"/>
</dbReference>
<evidence type="ECO:0000313" key="3">
    <source>
        <dbReference type="EMBL" id="AGA24831.1"/>
    </source>
</evidence>
<feature type="transmembrane region" description="Helical" evidence="1">
    <location>
        <begin position="58"/>
        <end position="78"/>
    </location>
</feature>
<accession>L0D857</accession>
<feature type="transmembrane region" description="Helical" evidence="1">
    <location>
        <begin position="6"/>
        <end position="27"/>
    </location>
</feature>
<sequence>MVATLIQFFSIVGALLVLSAFGASQYAGMRTDGIAYGLLNLSGSTLLAASALTPPNPGVLLVEGAWALLSLGVTVRALQRRRIVTTRPLLIDPWSLRAD</sequence>
<dbReference type="AlphaFoldDB" id="L0D857"/>
<keyword evidence="4" id="KW-1185">Reference proteome</keyword>
<dbReference type="HOGENOM" id="CLU_160525_2_0_0"/>
<gene>
    <name evidence="3" type="ordered locus">Sinac_0392</name>
</gene>
<dbReference type="EMBL" id="CP003364">
    <property type="protein sequence ID" value="AGA24831.1"/>
    <property type="molecule type" value="Genomic_DNA"/>
</dbReference>
<evidence type="ECO:0000256" key="1">
    <source>
        <dbReference type="SAM" id="Phobius"/>
    </source>
</evidence>
<proteinExistence type="predicted"/>
<reference evidence="3 4" key="1">
    <citation type="submission" date="2012-02" db="EMBL/GenBank/DDBJ databases">
        <title>Complete sequence of chromosome of Singulisphaera acidiphila DSM 18658.</title>
        <authorList>
            <consortium name="US DOE Joint Genome Institute (JGI-PGF)"/>
            <person name="Lucas S."/>
            <person name="Copeland A."/>
            <person name="Lapidus A."/>
            <person name="Glavina del Rio T."/>
            <person name="Dalin E."/>
            <person name="Tice H."/>
            <person name="Bruce D."/>
            <person name="Goodwin L."/>
            <person name="Pitluck S."/>
            <person name="Peters L."/>
            <person name="Ovchinnikova G."/>
            <person name="Chertkov O."/>
            <person name="Kyrpides N."/>
            <person name="Mavromatis K."/>
            <person name="Ivanova N."/>
            <person name="Brettin T."/>
            <person name="Detter J.C."/>
            <person name="Han C."/>
            <person name="Larimer F."/>
            <person name="Land M."/>
            <person name="Hauser L."/>
            <person name="Markowitz V."/>
            <person name="Cheng J.-F."/>
            <person name="Hugenholtz P."/>
            <person name="Woyke T."/>
            <person name="Wu D."/>
            <person name="Tindall B."/>
            <person name="Pomrenke H."/>
            <person name="Brambilla E."/>
            <person name="Klenk H.-P."/>
            <person name="Eisen J.A."/>
        </authorList>
    </citation>
    <scope>NUCLEOTIDE SEQUENCE [LARGE SCALE GENOMIC DNA]</scope>
    <source>
        <strain evidence="4">ATCC BAA-1392 / DSM 18658 / VKM B-2454 / MOB10</strain>
    </source>
</reference>
<feature type="transmembrane region" description="Helical" evidence="1">
    <location>
        <begin position="34"/>
        <end position="52"/>
    </location>
</feature>
<keyword evidence="1" id="KW-0472">Membrane</keyword>
<evidence type="ECO:0000259" key="2">
    <source>
        <dbReference type="Pfam" id="PF26604"/>
    </source>
</evidence>